<feature type="region of interest" description="Disordered" evidence="2">
    <location>
        <begin position="1"/>
        <end position="33"/>
    </location>
</feature>
<accession>A0A2C5YHF6</accession>
<dbReference type="OrthoDB" id="4928080at2759"/>
<comment type="caution">
    <text evidence="3">The sequence shown here is derived from an EMBL/GenBank/DDBJ whole genome shotgun (WGS) entry which is preliminary data.</text>
</comment>
<dbReference type="AlphaFoldDB" id="A0A2C5YHF6"/>
<gene>
    <name evidence="3" type="ORF">CDD81_7479</name>
</gene>
<dbReference type="Pfam" id="PF06320">
    <property type="entry name" value="GCN5L1"/>
    <property type="match status" value="1"/>
</dbReference>
<protein>
    <submittedName>
        <fullName evidence="3">Uncharacterized protein</fullName>
    </submittedName>
</protein>
<evidence type="ECO:0000256" key="1">
    <source>
        <dbReference type="SAM" id="Coils"/>
    </source>
</evidence>
<dbReference type="EMBL" id="NJET01000008">
    <property type="protein sequence ID" value="PHH66424.1"/>
    <property type="molecule type" value="Genomic_DNA"/>
</dbReference>
<proteinExistence type="predicted"/>
<name>A0A2C5YHF6_9HYPO</name>
<evidence type="ECO:0000313" key="4">
    <source>
        <dbReference type="Proteomes" id="UP000226192"/>
    </source>
</evidence>
<feature type="compositionally biased region" description="Low complexity" evidence="2">
    <location>
        <begin position="20"/>
        <end position="33"/>
    </location>
</feature>
<keyword evidence="4" id="KW-1185">Reference proteome</keyword>
<feature type="coiled-coil region" evidence="1">
    <location>
        <begin position="78"/>
        <end position="105"/>
    </location>
</feature>
<feature type="region of interest" description="Disordered" evidence="2">
    <location>
        <begin position="128"/>
        <end position="238"/>
    </location>
</feature>
<sequence length="238" mass="25435">MTKDSKESMAGSTDGGSHCATQRTPSPTPSPRAVASARAAVVASVGNLLDTQLQTRATGLHGGAAALERQRRDVVEATAGLRRERQRLAREAEGATRRIKELGNVQNWAEVLERELLVLEETVRLAAAGDADHGDDDDDDDDDDNGQQGDSQSSCRCSECEMAQQQGHDEVGAAAQSKEQAGEQQADTEQPDAMDMERPEADSAWSEASRSLVEPLEMSSLGTEHIKSSHTPPSMGLL</sequence>
<dbReference type="STRING" id="1399860.A0A2C5YHF6"/>
<reference evidence="3 4" key="1">
    <citation type="submission" date="2017-06" db="EMBL/GenBank/DDBJ databases">
        <title>Ant-infecting Ophiocordyceps genomes reveal a high diversity of potential behavioral manipulation genes and a possible major role for enterotoxins.</title>
        <authorList>
            <person name="De Bekker C."/>
            <person name="Evans H.C."/>
            <person name="Brachmann A."/>
            <person name="Hughes D.P."/>
        </authorList>
    </citation>
    <scope>NUCLEOTIDE SEQUENCE [LARGE SCALE GENOMIC DNA]</scope>
    <source>
        <strain evidence="3 4">Map64</strain>
    </source>
</reference>
<evidence type="ECO:0000256" key="2">
    <source>
        <dbReference type="SAM" id="MobiDB-lite"/>
    </source>
</evidence>
<feature type="compositionally biased region" description="Polar residues" evidence="2">
    <location>
        <begin position="177"/>
        <end position="188"/>
    </location>
</feature>
<keyword evidence="1" id="KW-0175">Coiled coil</keyword>
<evidence type="ECO:0000313" key="3">
    <source>
        <dbReference type="EMBL" id="PHH66424.1"/>
    </source>
</evidence>
<dbReference type="Proteomes" id="UP000226192">
    <property type="component" value="Unassembled WGS sequence"/>
</dbReference>
<organism evidence="3 4">
    <name type="scientific">Ophiocordyceps australis</name>
    <dbReference type="NCBI Taxonomy" id="1399860"/>
    <lineage>
        <taxon>Eukaryota</taxon>
        <taxon>Fungi</taxon>
        <taxon>Dikarya</taxon>
        <taxon>Ascomycota</taxon>
        <taxon>Pezizomycotina</taxon>
        <taxon>Sordariomycetes</taxon>
        <taxon>Hypocreomycetidae</taxon>
        <taxon>Hypocreales</taxon>
        <taxon>Ophiocordycipitaceae</taxon>
        <taxon>Ophiocordyceps</taxon>
    </lineage>
</organism>
<feature type="compositionally biased region" description="Acidic residues" evidence="2">
    <location>
        <begin position="133"/>
        <end position="145"/>
    </location>
</feature>